<dbReference type="RefSeq" id="WP_008479520.1">
    <property type="nucleotide sequence ID" value="NZ_CAGS01000362.1"/>
</dbReference>
<protein>
    <submittedName>
        <fullName evidence="1">Uncharacterized protein</fullName>
    </submittedName>
</protein>
<name>I4EJU5_9BACT</name>
<reference evidence="1 2" key="1">
    <citation type="journal article" date="2012" name="ISME J.">
        <title>Nitrification expanded: discovery, physiology and genomics of a nitrite-oxidizing bacterium from the phylum Chloroflexi.</title>
        <authorList>
            <person name="Sorokin D.Y."/>
            <person name="Lucker S."/>
            <person name="Vejmelkova D."/>
            <person name="Kostrikina N.A."/>
            <person name="Kleerebezem R."/>
            <person name="Rijpstra W.I."/>
            <person name="Damste J.S."/>
            <person name="Le Paslier D."/>
            <person name="Muyzer G."/>
            <person name="Wagner M."/>
            <person name="van Loosdrecht M.C."/>
            <person name="Daims H."/>
        </authorList>
    </citation>
    <scope>NUCLEOTIDE SEQUENCE [LARGE SCALE GENOMIC DNA]</scope>
    <source>
        <strain evidence="2">none</strain>
    </source>
</reference>
<organism evidence="1 2">
    <name type="scientific">Nitrolancea hollandica Lb</name>
    <dbReference type="NCBI Taxonomy" id="1129897"/>
    <lineage>
        <taxon>Bacteria</taxon>
        <taxon>Pseudomonadati</taxon>
        <taxon>Thermomicrobiota</taxon>
        <taxon>Thermomicrobia</taxon>
        <taxon>Sphaerobacterales</taxon>
        <taxon>Sphaerobacterineae</taxon>
        <taxon>Sphaerobacteraceae</taxon>
        <taxon>Nitrolancea</taxon>
    </lineage>
</organism>
<proteinExistence type="predicted"/>
<keyword evidence="2" id="KW-1185">Reference proteome</keyword>
<evidence type="ECO:0000313" key="2">
    <source>
        <dbReference type="Proteomes" id="UP000004221"/>
    </source>
</evidence>
<dbReference type="EMBL" id="CAGS01000362">
    <property type="protein sequence ID" value="CCF84957.1"/>
    <property type="molecule type" value="Genomic_DNA"/>
</dbReference>
<dbReference type="AlphaFoldDB" id="I4EJU5"/>
<dbReference type="Proteomes" id="UP000004221">
    <property type="component" value="Unassembled WGS sequence"/>
</dbReference>
<sequence length="131" mass="14225">MAENESGTRVEALETAAGLLRIAEESAAIAARFLEIAGTPELDEEAEIQGIPAPISPAQRASQRIAEQVPRIRRLSSLLSQQTAWVQSLSSQFAAEPRALEQLAAIQALEYSLSQEIARLERFLEQPGSGR</sequence>
<evidence type="ECO:0000313" key="1">
    <source>
        <dbReference type="EMBL" id="CCF84957.1"/>
    </source>
</evidence>
<accession>I4EJU5</accession>
<comment type="caution">
    <text evidence="1">The sequence shown here is derived from an EMBL/GenBank/DDBJ whole genome shotgun (WGS) entry which is preliminary data.</text>
</comment>
<gene>
    <name evidence="1" type="ORF">NITHO_4240010</name>
</gene>